<dbReference type="PANTHER" id="PTHR24078">
    <property type="entry name" value="DNAJ HOMOLOG SUBFAMILY C MEMBER"/>
    <property type="match status" value="1"/>
</dbReference>
<accession>A0A438HD78</accession>
<evidence type="ECO:0000313" key="3">
    <source>
        <dbReference type="EMBL" id="RVW82413.1"/>
    </source>
</evidence>
<keyword evidence="1" id="KW-0143">Chaperone</keyword>
<dbReference type="InterPro" id="IPR036869">
    <property type="entry name" value="J_dom_sf"/>
</dbReference>
<dbReference type="FunFam" id="2.60.260.20:FF:000006">
    <property type="entry name" value="DnaJ subfamily B member 13"/>
    <property type="match status" value="1"/>
</dbReference>
<dbReference type="Pfam" id="PF00226">
    <property type="entry name" value="DnaJ"/>
    <property type="match status" value="1"/>
</dbReference>
<evidence type="ECO:0000313" key="4">
    <source>
        <dbReference type="Proteomes" id="UP000288805"/>
    </source>
</evidence>
<dbReference type="SMART" id="SM00271">
    <property type="entry name" value="DnaJ"/>
    <property type="match status" value="1"/>
</dbReference>
<dbReference type="PANTHER" id="PTHR24078:SF524">
    <property type="entry name" value="DNAJ HEAT SHOCK FAMILY PROTEIN"/>
    <property type="match status" value="1"/>
</dbReference>
<proteinExistence type="predicted"/>
<dbReference type="SUPFAM" id="SSF46565">
    <property type="entry name" value="Chaperone J-domain"/>
    <property type="match status" value="1"/>
</dbReference>
<feature type="domain" description="J" evidence="2">
    <location>
        <begin position="4"/>
        <end position="71"/>
    </location>
</feature>
<dbReference type="InterPro" id="IPR002939">
    <property type="entry name" value="DnaJ_C"/>
</dbReference>
<dbReference type="InterPro" id="IPR001623">
    <property type="entry name" value="DnaJ_domain"/>
</dbReference>
<dbReference type="Proteomes" id="UP000288805">
    <property type="component" value="Unassembled WGS sequence"/>
</dbReference>
<gene>
    <name evidence="3" type="primary">DNAJB1_3</name>
    <name evidence="3" type="ORF">CK203_049014</name>
</gene>
<dbReference type="GO" id="GO:0051082">
    <property type="term" value="F:unfolded protein binding"/>
    <property type="evidence" value="ECO:0007669"/>
    <property type="project" value="InterPro"/>
</dbReference>
<dbReference type="InterPro" id="IPR008971">
    <property type="entry name" value="HSP40/DnaJ_pept-bd"/>
</dbReference>
<protein>
    <submittedName>
        <fullName evidence="3">DnaJ-like subfamily B member 1</fullName>
    </submittedName>
</protein>
<dbReference type="InterPro" id="IPR051339">
    <property type="entry name" value="DnaJ_subfamily_B"/>
</dbReference>
<dbReference type="AlphaFoldDB" id="A0A438HD78"/>
<dbReference type="CDD" id="cd10747">
    <property type="entry name" value="DnaJ_C"/>
    <property type="match status" value="1"/>
</dbReference>
<dbReference type="GO" id="GO:0006457">
    <property type="term" value="P:protein folding"/>
    <property type="evidence" value="ECO:0007669"/>
    <property type="project" value="InterPro"/>
</dbReference>
<dbReference type="CDD" id="cd06257">
    <property type="entry name" value="DnaJ"/>
    <property type="match status" value="1"/>
</dbReference>
<organism evidence="3 4">
    <name type="scientific">Vitis vinifera</name>
    <name type="common">Grape</name>
    <dbReference type="NCBI Taxonomy" id="29760"/>
    <lineage>
        <taxon>Eukaryota</taxon>
        <taxon>Viridiplantae</taxon>
        <taxon>Streptophyta</taxon>
        <taxon>Embryophyta</taxon>
        <taxon>Tracheophyta</taxon>
        <taxon>Spermatophyta</taxon>
        <taxon>Magnoliopsida</taxon>
        <taxon>eudicotyledons</taxon>
        <taxon>Gunneridae</taxon>
        <taxon>Pentapetalae</taxon>
        <taxon>rosids</taxon>
        <taxon>Vitales</taxon>
        <taxon>Vitaceae</taxon>
        <taxon>Viteae</taxon>
        <taxon>Vitis</taxon>
    </lineage>
</organism>
<name>A0A438HD78_VITVI</name>
<dbReference type="Gene3D" id="1.10.287.110">
    <property type="entry name" value="DnaJ domain"/>
    <property type="match status" value="1"/>
</dbReference>
<dbReference type="EMBL" id="QGNW01000240">
    <property type="protein sequence ID" value="RVW82413.1"/>
    <property type="molecule type" value="Genomic_DNA"/>
</dbReference>
<dbReference type="PROSITE" id="PS50076">
    <property type="entry name" value="DNAJ_2"/>
    <property type="match status" value="1"/>
</dbReference>
<dbReference type="Pfam" id="PF01556">
    <property type="entry name" value="DnaJ_C"/>
    <property type="match status" value="1"/>
</dbReference>
<dbReference type="SUPFAM" id="SSF49493">
    <property type="entry name" value="HSP40/DnaJ peptide-binding domain"/>
    <property type="match status" value="2"/>
</dbReference>
<sequence length="257" mass="29313">MAADYYKLLRVNRNASAEELKKAYKRLAIKWHPDKNPNHNRVEAEAKFKQISEAYDVLSDSRKRQIYDLYGYQYASFNHRDARDVFAELFGSGGKAMEKRLDCSLEELYQGSKREIKISRTVIRESGMEEGHKITFPMKGNQEPGMTPSDLIFVVHEKPHALYEREGNDLVVKQSISLLDALTGKTLILTTLDGRNLTIPVTDIVRPGYVMVIPDEGMPCPKNPRRKETSKSSLMSSFHQGLLHNRNMKVKRVLVGG</sequence>
<dbReference type="Gene3D" id="2.60.260.20">
    <property type="entry name" value="Urease metallochaperone UreE, N-terminal domain"/>
    <property type="match status" value="2"/>
</dbReference>
<comment type="caution">
    <text evidence="3">The sequence shown here is derived from an EMBL/GenBank/DDBJ whole genome shotgun (WGS) entry which is preliminary data.</text>
</comment>
<dbReference type="PROSITE" id="PS00636">
    <property type="entry name" value="DNAJ_1"/>
    <property type="match status" value="1"/>
</dbReference>
<evidence type="ECO:0000259" key="2">
    <source>
        <dbReference type="PROSITE" id="PS50076"/>
    </source>
</evidence>
<dbReference type="InterPro" id="IPR018253">
    <property type="entry name" value="DnaJ_domain_CS"/>
</dbReference>
<reference evidence="3 4" key="1">
    <citation type="journal article" date="2018" name="PLoS Genet.">
        <title>Population sequencing reveals clonal diversity and ancestral inbreeding in the grapevine cultivar Chardonnay.</title>
        <authorList>
            <person name="Roach M.J."/>
            <person name="Johnson D.L."/>
            <person name="Bohlmann J."/>
            <person name="van Vuuren H.J."/>
            <person name="Jones S.J."/>
            <person name="Pretorius I.S."/>
            <person name="Schmidt S.A."/>
            <person name="Borneman A.R."/>
        </authorList>
    </citation>
    <scope>NUCLEOTIDE SEQUENCE [LARGE SCALE GENOMIC DNA]</scope>
    <source>
        <strain evidence="4">cv. Chardonnay</strain>
        <tissue evidence="3">Leaf</tissue>
    </source>
</reference>
<evidence type="ECO:0000256" key="1">
    <source>
        <dbReference type="ARBA" id="ARBA00023186"/>
    </source>
</evidence>
<dbReference type="PRINTS" id="PR00625">
    <property type="entry name" value="JDOMAIN"/>
</dbReference>